<dbReference type="EMBL" id="RQTK01001354">
    <property type="protein sequence ID" value="RUS70684.1"/>
    <property type="molecule type" value="Genomic_DNA"/>
</dbReference>
<evidence type="ECO:0000313" key="4">
    <source>
        <dbReference type="Proteomes" id="UP000271974"/>
    </source>
</evidence>
<evidence type="ECO:0000256" key="1">
    <source>
        <dbReference type="SAM" id="MobiDB-lite"/>
    </source>
</evidence>
<evidence type="ECO:0000313" key="3">
    <source>
        <dbReference type="EMBL" id="RUS70684.1"/>
    </source>
</evidence>
<feature type="compositionally biased region" description="Basic and acidic residues" evidence="1">
    <location>
        <begin position="1057"/>
        <end position="1085"/>
    </location>
</feature>
<accession>A0A433SNB6</accession>
<keyword evidence="4" id="KW-1185">Reference proteome</keyword>
<organism evidence="3 4">
    <name type="scientific">Elysia chlorotica</name>
    <name type="common">Eastern emerald elysia</name>
    <name type="synonym">Sea slug</name>
    <dbReference type="NCBI Taxonomy" id="188477"/>
    <lineage>
        <taxon>Eukaryota</taxon>
        <taxon>Metazoa</taxon>
        <taxon>Spiralia</taxon>
        <taxon>Lophotrochozoa</taxon>
        <taxon>Mollusca</taxon>
        <taxon>Gastropoda</taxon>
        <taxon>Heterobranchia</taxon>
        <taxon>Euthyneura</taxon>
        <taxon>Panpulmonata</taxon>
        <taxon>Sacoglossa</taxon>
        <taxon>Placobranchoidea</taxon>
        <taxon>Plakobranchidae</taxon>
        <taxon>Elysia</taxon>
    </lineage>
</organism>
<name>A0A433SNB6_ELYCH</name>
<feature type="region of interest" description="Disordered" evidence="1">
    <location>
        <begin position="1047"/>
        <end position="1085"/>
    </location>
</feature>
<feature type="chain" id="PRO_5019233305" evidence="2">
    <location>
        <begin position="26"/>
        <end position="1220"/>
    </location>
</feature>
<feature type="region of interest" description="Disordered" evidence="1">
    <location>
        <begin position="717"/>
        <end position="788"/>
    </location>
</feature>
<reference evidence="3 4" key="1">
    <citation type="submission" date="2019-01" db="EMBL/GenBank/DDBJ databases">
        <title>A draft genome assembly of the solar-powered sea slug Elysia chlorotica.</title>
        <authorList>
            <person name="Cai H."/>
            <person name="Li Q."/>
            <person name="Fang X."/>
            <person name="Li J."/>
            <person name="Curtis N.E."/>
            <person name="Altenburger A."/>
            <person name="Shibata T."/>
            <person name="Feng M."/>
            <person name="Maeda T."/>
            <person name="Schwartz J.A."/>
            <person name="Shigenobu S."/>
            <person name="Lundholm N."/>
            <person name="Nishiyama T."/>
            <person name="Yang H."/>
            <person name="Hasebe M."/>
            <person name="Li S."/>
            <person name="Pierce S.K."/>
            <person name="Wang J."/>
        </authorList>
    </citation>
    <scope>NUCLEOTIDE SEQUENCE [LARGE SCALE GENOMIC DNA]</scope>
    <source>
        <strain evidence="3">EC2010</strain>
        <tissue evidence="3">Whole organism of an adult</tissue>
    </source>
</reference>
<dbReference type="OrthoDB" id="10053904at2759"/>
<dbReference type="Proteomes" id="UP000271974">
    <property type="component" value="Unassembled WGS sequence"/>
</dbReference>
<protein>
    <submittedName>
        <fullName evidence="3">Uncharacterized protein</fullName>
    </submittedName>
</protein>
<dbReference type="STRING" id="188477.A0A433SNB6"/>
<proteinExistence type="predicted"/>
<feature type="compositionally biased region" description="Polar residues" evidence="1">
    <location>
        <begin position="771"/>
        <end position="784"/>
    </location>
</feature>
<dbReference type="AlphaFoldDB" id="A0A433SNB6"/>
<keyword evidence="2" id="KW-0732">Signal</keyword>
<feature type="signal peptide" evidence="2">
    <location>
        <begin position="1"/>
        <end position="25"/>
    </location>
</feature>
<comment type="caution">
    <text evidence="3">The sequence shown here is derived from an EMBL/GenBank/DDBJ whole genome shotgun (WGS) entry which is preliminary data.</text>
</comment>
<gene>
    <name evidence="3" type="ORF">EGW08_021560</name>
</gene>
<sequence>MPSTRIFRLGHVAITSLLPLAVSRFADVTCKCPDVATIAAILTGSSAYLSTLGTHTLINSFVSPAIFLGLAQAIRVLHTHREEYVRSSGHAKQAVNHVDLSLKVKTSLHEKPTAKHQSSEENDVVDIYHRSLRKKLKDKQFPNAECTNTSTDLSVLKSPLMTGYNQSECDIFYEPCDPPFSKTCNEYSAFEHYQPSCLDVLEDQGYKSRSSSSSSISTSASSSSKYTHYDNLDIEHEINLVSDCCDKDIDDLVRELSQDTSKLSVNSQHFSNYSGQKEDPCHGAFHLWNILGGVLLSVAVYIRPDASMLVSLALLGNHKLSSTGSLLRFPSAWQVAVGGAIGLGVAAANDAVFYGAPVLTPINWIRLNLFSNTGKRLFGVLGGYFYLNGVFFRDLSMCVASGVFFAATARSVYEWLAPRQKVCVAYNTRVFGAPLDTQKKLWHIVSTSSDLDTTLCMHYLSKQQDITGLFIDRNIKDTGGYSILHKNIPLLYLFGNDFVEFTNASLIKEARACVIGANVADIVKTSSIDKIFDTNKDTDYTRVGKTQLESNTRQNFSINGKLRATGYRSSELKNDSANVKDRSGKINMEQYTKPCEVGFFSINMISDLIYKDNVVTLLQKIVGVSSTTRRDYQNYQDTRDNLNTKQYRTQHRYSKQQAHHPVVPQYNYVIVRADKPFLSPAFLPVHQTRTVWVWRRVNTAQSEARLRATVQSMLQHGAKHGAASGYTEDKVPTNRPGYEDHSVSEKRTPEATPNESHRVLVQREGDGKQDSPVQTMDSNSGGESNHSDAIVLKNPMTMMEYEGETLKQLGNYWAAMIRFEAIALTSRGHDYRGKVKVSVLASMVFCLHRLGEQDRMQTVLDECVTSNSRDQCLNKNQLESYTRRNFSINGKLRATGYRSSEVKNDSANDKDQSGKINMEQYTKPCEVGFFSINMISDLIYKDNVVTLLQKIVGVSSTTRRDYQNYQDTRDNLNTKQYRTQHRYSQQQAQHPVVPQYNYVIVRADKPFLRPAFLPVHQTRTVWVWRRVNTAQSEARLRATVQSMLQHGAKHGAASGYTEDKVPTNRPGYEDHSVSEKRTPEANPNESHRVLVQREGDGIQDSPAHTMDSNIGGESNHNDAIVQKNPMIMMEYEGETLKQLGNYWAAMIRFEAIALISRGHNHRGKVKVSVLASMVFCLHRLGEQDRMQTVLDECVTSNSRDQCLSGWRSTLPKLATQLKSR</sequence>
<feature type="compositionally biased region" description="Basic and acidic residues" evidence="1">
    <location>
        <begin position="727"/>
        <end position="769"/>
    </location>
</feature>
<evidence type="ECO:0000256" key="2">
    <source>
        <dbReference type="SAM" id="SignalP"/>
    </source>
</evidence>